<keyword evidence="2" id="KW-0812">Transmembrane</keyword>
<feature type="transmembrane region" description="Helical" evidence="2">
    <location>
        <begin position="79"/>
        <end position="107"/>
    </location>
</feature>
<comment type="caution">
    <text evidence="3">The sequence shown here is derived from an EMBL/GenBank/DDBJ whole genome shotgun (WGS) entry which is preliminary data.</text>
</comment>
<evidence type="ECO:0000313" key="3">
    <source>
        <dbReference type="EMBL" id="KIA77494.1"/>
    </source>
</evidence>
<reference evidence="3 4" key="1">
    <citation type="journal article" date="2014" name="Mol. Biol. Evol.">
        <title>Massive expansion of Ubiquitination-related gene families within the Chlamydiae.</title>
        <authorList>
            <person name="Domman D."/>
            <person name="Collingro A."/>
            <person name="Lagkouvardos I."/>
            <person name="Gehre L."/>
            <person name="Weinmaier T."/>
            <person name="Rattei T."/>
            <person name="Subtil A."/>
            <person name="Horn M."/>
        </authorList>
    </citation>
    <scope>NUCLEOTIDE SEQUENCE [LARGE SCALE GENOMIC DNA]</scope>
    <source>
        <strain evidence="3 4">OEW1</strain>
    </source>
</reference>
<gene>
    <name evidence="3" type="ORF">DB43_GF00360</name>
</gene>
<dbReference type="EMBL" id="JSAM01000075">
    <property type="protein sequence ID" value="KIA77494.1"/>
    <property type="molecule type" value="Genomic_DNA"/>
</dbReference>
<protein>
    <submittedName>
        <fullName evidence="3">Uncharacterized protein</fullName>
    </submittedName>
</protein>
<accession>A0A0C1EM83</accession>
<dbReference type="PATRIC" id="fig|83552.4.peg.1358"/>
<feature type="compositionally biased region" description="Polar residues" evidence="1">
    <location>
        <begin position="8"/>
        <end position="26"/>
    </location>
</feature>
<name>A0A0C1EM83_9BACT</name>
<proteinExistence type="predicted"/>
<evidence type="ECO:0000256" key="1">
    <source>
        <dbReference type="SAM" id="MobiDB-lite"/>
    </source>
</evidence>
<organism evidence="3 4">
    <name type="scientific">Parachlamydia acanthamoebae</name>
    <dbReference type="NCBI Taxonomy" id="83552"/>
    <lineage>
        <taxon>Bacteria</taxon>
        <taxon>Pseudomonadati</taxon>
        <taxon>Chlamydiota</taxon>
        <taxon>Chlamydiia</taxon>
        <taxon>Parachlamydiales</taxon>
        <taxon>Parachlamydiaceae</taxon>
        <taxon>Parachlamydia</taxon>
    </lineage>
</organism>
<feature type="region of interest" description="Disordered" evidence="1">
    <location>
        <begin position="1"/>
        <end position="29"/>
    </location>
</feature>
<dbReference type="OMA" id="KQTIRYW"/>
<feature type="transmembrane region" description="Helical" evidence="2">
    <location>
        <begin position="128"/>
        <end position="154"/>
    </location>
</feature>
<keyword evidence="2" id="KW-1133">Transmembrane helix</keyword>
<sequence>MVRYEFPSGNQDPSSKNGDPNKNGGMTPQKLPEFIYIDDIQIEPDQEESRKSTREENLYASINELEKARYPWLLRVLTFFASLVLVVVIPILLIVVLCNALFAFGLLWKFEPFNKQTIRYWKQLKKAVVIALGLFIATLSPAFGFGMILLYFVLQGEEINNSFLNQMMKSRNGTSPF</sequence>
<evidence type="ECO:0000313" key="4">
    <source>
        <dbReference type="Proteomes" id="UP000031307"/>
    </source>
</evidence>
<evidence type="ECO:0000256" key="2">
    <source>
        <dbReference type="SAM" id="Phobius"/>
    </source>
</evidence>
<dbReference type="Proteomes" id="UP000031307">
    <property type="component" value="Unassembled WGS sequence"/>
</dbReference>
<dbReference type="AlphaFoldDB" id="A0A0C1EM83"/>
<keyword evidence="2" id="KW-0472">Membrane</keyword>
<dbReference type="RefSeq" id="WP_013925225.1">
    <property type="nucleotide sequence ID" value="NZ_BAWW01000008.1"/>
</dbReference>